<dbReference type="PANTHER" id="PTHR11895:SF7">
    <property type="entry name" value="GLUTAMYL-TRNA(GLN) AMIDOTRANSFERASE SUBUNIT A, MITOCHONDRIAL"/>
    <property type="match status" value="1"/>
</dbReference>
<dbReference type="InterPro" id="IPR036928">
    <property type="entry name" value="AS_sf"/>
</dbReference>
<dbReference type="AlphaFoldDB" id="A0A1D8JFP6"/>
<keyword evidence="4" id="KW-1185">Reference proteome</keyword>
<evidence type="ECO:0000256" key="1">
    <source>
        <dbReference type="ARBA" id="ARBA00009199"/>
    </source>
</evidence>
<dbReference type="Proteomes" id="UP000185746">
    <property type="component" value="Chromosome"/>
</dbReference>
<evidence type="ECO:0000313" key="4">
    <source>
        <dbReference type="Proteomes" id="UP000185746"/>
    </source>
</evidence>
<dbReference type="SUPFAM" id="SSF75304">
    <property type="entry name" value="Amidase signature (AS) enzymes"/>
    <property type="match status" value="1"/>
</dbReference>
<dbReference type="EMBL" id="CP017560">
    <property type="protein sequence ID" value="AOV07513.1"/>
    <property type="molecule type" value="Genomic_DNA"/>
</dbReference>
<gene>
    <name evidence="3" type="ORF">BI350_08190</name>
</gene>
<dbReference type="PROSITE" id="PS00571">
    <property type="entry name" value="AMIDASES"/>
    <property type="match status" value="1"/>
</dbReference>
<dbReference type="InterPro" id="IPR023631">
    <property type="entry name" value="Amidase_dom"/>
</dbReference>
<dbReference type="KEGG" id="surl:BI350_08190"/>
<evidence type="ECO:0000313" key="3">
    <source>
        <dbReference type="EMBL" id="AOV07513.1"/>
    </source>
</evidence>
<reference evidence="3 4" key="1">
    <citation type="submission" date="2016-09" db="EMBL/GenBank/DDBJ databases">
        <title>Complete genome sequence of the Lysinibacillus sphaericus LMG 22257, a specie of Bacillus with ureolytic activity that can effectively biodeposit calcium carbonate.</title>
        <authorList>
            <person name="Yan W."/>
        </authorList>
    </citation>
    <scope>NUCLEOTIDE SEQUENCE [LARGE SCALE GENOMIC DNA]</scope>
    <source>
        <strain evidence="3 4">LMG 22257</strain>
    </source>
</reference>
<accession>A0A1D8JFP6</accession>
<dbReference type="GO" id="GO:0003824">
    <property type="term" value="F:catalytic activity"/>
    <property type="evidence" value="ECO:0007669"/>
    <property type="project" value="InterPro"/>
</dbReference>
<comment type="similarity">
    <text evidence="1">Belongs to the amidase family.</text>
</comment>
<organism evidence="3 4">
    <name type="scientific">Sporosarcina ureilytica</name>
    <dbReference type="NCBI Taxonomy" id="298596"/>
    <lineage>
        <taxon>Bacteria</taxon>
        <taxon>Bacillati</taxon>
        <taxon>Bacillota</taxon>
        <taxon>Bacilli</taxon>
        <taxon>Bacillales</taxon>
        <taxon>Caryophanaceae</taxon>
        <taxon>Sporosarcina</taxon>
    </lineage>
</organism>
<dbReference type="Pfam" id="PF01425">
    <property type="entry name" value="Amidase"/>
    <property type="match status" value="1"/>
</dbReference>
<evidence type="ECO:0000259" key="2">
    <source>
        <dbReference type="Pfam" id="PF01425"/>
    </source>
</evidence>
<dbReference type="Gene3D" id="3.90.1300.10">
    <property type="entry name" value="Amidase signature (AS) domain"/>
    <property type="match status" value="1"/>
</dbReference>
<dbReference type="InterPro" id="IPR000120">
    <property type="entry name" value="Amidase"/>
</dbReference>
<proteinExistence type="inferred from homology"/>
<protein>
    <submittedName>
        <fullName evidence="3">Amidase</fullName>
    </submittedName>
</protein>
<feature type="domain" description="Amidase" evidence="2">
    <location>
        <begin position="26"/>
        <end position="449"/>
    </location>
</feature>
<name>A0A1D8JFP6_9BACL</name>
<dbReference type="PANTHER" id="PTHR11895">
    <property type="entry name" value="TRANSAMIDASE"/>
    <property type="match status" value="1"/>
</dbReference>
<dbReference type="RefSeq" id="WP_075527644.1">
    <property type="nucleotide sequence ID" value="NZ_CP017560.1"/>
</dbReference>
<dbReference type="InterPro" id="IPR020556">
    <property type="entry name" value="Amidase_CS"/>
</dbReference>
<sequence>MSKNLIDLAVEELAPLLENKSISPVELTKEVLAHADHTEPQINAYMDIYREDAEKSAKEAEKEILNGKYRGMYHGIPMALKDNLYFKDKVTTMSSKIHKDFVSNYDATVVAKLREAGAVFTGKLSMHEYAWGITNNNPHYGAVRNPWDLDKIPGGSSGGSGAAVAAGSSVASLGTDTAGSIRIPASACGIVGLKPTHGLVSKYGCYPLAWSLDHIGPMTKTVKDAAGLLEVIAGYDKNDPTSANVPKENYLSKINGDVKDLVIGVNEDFFFNEVDSDIDKLVRAGIQSLVDQGAKVETVKIPTLQYAEWAELVTSLSEASAIHDTDLKKRPEDFGDDIRMLFELGQLPSAVDYLQAQQVRRQLKQDFQKAFDKVDVLISPTLPVAPNTIGEDFVDLNGKQVDLIDNIIRFTGPANLTGIPGLSVPCGFKGNLPIGLQIMGPAFSEALLLNTGYALEQTKPLQGRKPNLLVRA</sequence>